<comment type="caution">
    <text evidence="6">The sequence shown here is derived from an EMBL/GenBank/DDBJ whole genome shotgun (WGS) entry which is preliminary data.</text>
</comment>
<dbReference type="OrthoDB" id="9805121at2"/>
<evidence type="ECO:0000256" key="4">
    <source>
        <dbReference type="SAM" id="Coils"/>
    </source>
</evidence>
<evidence type="ECO:0000256" key="2">
    <source>
        <dbReference type="ARBA" id="ARBA00022525"/>
    </source>
</evidence>
<evidence type="ECO:0000313" key="7">
    <source>
        <dbReference type="Proteomes" id="UP000434044"/>
    </source>
</evidence>
<dbReference type="SUPFAM" id="SSF53300">
    <property type="entry name" value="vWA-like"/>
    <property type="match status" value="1"/>
</dbReference>
<evidence type="ECO:0000259" key="5">
    <source>
        <dbReference type="PROSITE" id="PS50234"/>
    </source>
</evidence>
<reference evidence="6 7" key="1">
    <citation type="submission" date="2019-11" db="EMBL/GenBank/DDBJ databases">
        <title>Whole-genome sequence of the anaerobic purple sulfur bacterium Allochromatium palmeri DSM 15591.</title>
        <authorList>
            <person name="Kyndt J.A."/>
            <person name="Meyer T.E."/>
        </authorList>
    </citation>
    <scope>NUCLEOTIDE SEQUENCE [LARGE SCALE GENOMIC DNA]</scope>
    <source>
        <strain evidence="6 7">DSM 15591</strain>
    </source>
</reference>
<dbReference type="InterPro" id="IPR056861">
    <property type="entry name" value="HMCN1-like_VWA"/>
</dbReference>
<dbReference type="AlphaFoldDB" id="A0A6N8EC38"/>
<name>A0A6N8EC38_9GAMM</name>
<keyword evidence="7" id="KW-1185">Reference proteome</keyword>
<feature type="domain" description="VWFA" evidence="5">
    <location>
        <begin position="61"/>
        <end position="254"/>
    </location>
</feature>
<gene>
    <name evidence="6" type="ORF">GJ668_11850</name>
</gene>
<protein>
    <submittedName>
        <fullName evidence="6">VWA domain-containing protein</fullName>
    </submittedName>
</protein>
<dbReference type="SMART" id="SM00327">
    <property type="entry name" value="VWA"/>
    <property type="match status" value="1"/>
</dbReference>
<dbReference type="EMBL" id="WNKT01000024">
    <property type="protein sequence ID" value="MTW21783.1"/>
    <property type="molecule type" value="Genomic_DNA"/>
</dbReference>
<evidence type="ECO:0000256" key="3">
    <source>
        <dbReference type="ARBA" id="ARBA00022729"/>
    </source>
</evidence>
<dbReference type="InterPro" id="IPR002035">
    <property type="entry name" value="VWF_A"/>
</dbReference>
<dbReference type="GO" id="GO:0004674">
    <property type="term" value="F:protein serine/threonine kinase activity"/>
    <property type="evidence" value="ECO:0007669"/>
    <property type="project" value="TreeGrafter"/>
</dbReference>
<organism evidence="6 7">
    <name type="scientific">Allochromatium palmeri</name>
    <dbReference type="NCBI Taxonomy" id="231048"/>
    <lineage>
        <taxon>Bacteria</taxon>
        <taxon>Pseudomonadati</taxon>
        <taxon>Pseudomonadota</taxon>
        <taxon>Gammaproteobacteria</taxon>
        <taxon>Chromatiales</taxon>
        <taxon>Chromatiaceae</taxon>
        <taxon>Allochromatium</taxon>
    </lineage>
</organism>
<dbReference type="CDD" id="cd00198">
    <property type="entry name" value="vWFA"/>
    <property type="match status" value="1"/>
</dbReference>
<evidence type="ECO:0000313" key="6">
    <source>
        <dbReference type="EMBL" id="MTW21783.1"/>
    </source>
</evidence>
<dbReference type="PROSITE" id="PS50234">
    <property type="entry name" value="VWFA"/>
    <property type="match status" value="1"/>
</dbReference>
<proteinExistence type="predicted"/>
<sequence>MKTPLQTKLIALSLFGLTGAAVLYYPALRSAESAPPVTPVVPLVEQDPVAMPDTRQHPVIEAVFVLDTTGSMGGLIQAAKDKIWSIAATMAAAQPAPEIRIGLVAYRDRGDDYVTRVVDLTKDLDGLHTELMQLQAQGGGDGPESVNQALHEALHRIGWSRDPGVYRVIFLVGDAPAHLDYPNDVPYTQTLTEAQTRGIRVNAIQCGTLADTTQEWRRIAQLGNGGYFQVEQSGGAVAIATPYDESLAKLSAELDETRIYYGRAEERAKKEEKLAATKATQAAAAPAVLARRAGFVASESGEASLKGENELIEDVASGRVDLAELPDAQLPAPLANLTPEARRVLIDEQATKREEVKQQIKDLSAQRADYLKSQVEAEGGAESSLDYKIFSAVREQAAEKGLSYDKAAPVY</sequence>
<dbReference type="GO" id="GO:0005737">
    <property type="term" value="C:cytoplasm"/>
    <property type="evidence" value="ECO:0007669"/>
    <property type="project" value="TreeGrafter"/>
</dbReference>
<keyword evidence="3" id="KW-0732">Signal</keyword>
<dbReference type="InterPro" id="IPR036465">
    <property type="entry name" value="vWFA_dom_sf"/>
</dbReference>
<comment type="subcellular location">
    <subcellularLocation>
        <location evidence="1">Secreted</location>
    </subcellularLocation>
</comment>
<dbReference type="InterPro" id="IPR052969">
    <property type="entry name" value="Thr-specific_kinase-like"/>
</dbReference>
<keyword evidence="4" id="KW-0175">Coiled coil</keyword>
<keyword evidence="2" id="KW-0964">Secreted</keyword>
<dbReference type="PANTHER" id="PTHR47763:SF1">
    <property type="entry name" value="DUF659 DOMAIN-CONTAINING PROTEIN"/>
    <property type="match status" value="1"/>
</dbReference>
<accession>A0A6N8EC38</accession>
<dbReference type="RefSeq" id="WP_155450360.1">
    <property type="nucleotide sequence ID" value="NZ_WNKT01000024.1"/>
</dbReference>
<feature type="coiled-coil region" evidence="4">
    <location>
        <begin position="346"/>
        <end position="373"/>
    </location>
</feature>
<dbReference type="Gene3D" id="3.40.50.410">
    <property type="entry name" value="von Willebrand factor, type A domain"/>
    <property type="match status" value="1"/>
</dbReference>
<dbReference type="PANTHER" id="PTHR47763">
    <property type="entry name" value="ALPHA-PROTEIN KINASE VWKA"/>
    <property type="match status" value="1"/>
</dbReference>
<evidence type="ECO:0000256" key="1">
    <source>
        <dbReference type="ARBA" id="ARBA00004613"/>
    </source>
</evidence>
<dbReference type="Proteomes" id="UP000434044">
    <property type="component" value="Unassembled WGS sequence"/>
</dbReference>
<dbReference type="Pfam" id="PF25106">
    <property type="entry name" value="VWA_4"/>
    <property type="match status" value="1"/>
</dbReference>